<name>A0A7W2M5D0_9FLAO</name>
<protein>
    <submittedName>
        <fullName evidence="2">T9SS type B sorting domain-containing protein</fullName>
    </submittedName>
</protein>
<dbReference type="Proteomes" id="UP000541857">
    <property type="component" value="Unassembled WGS sequence"/>
</dbReference>
<keyword evidence="3" id="KW-1185">Reference proteome</keyword>
<dbReference type="InterPro" id="IPR049804">
    <property type="entry name" value="Choice_anch_L"/>
</dbReference>
<comment type="caution">
    <text evidence="2">The sequence shown here is derived from an EMBL/GenBank/DDBJ whole genome shotgun (WGS) entry which is preliminary data.</text>
</comment>
<feature type="chain" id="PRO_5031211069" evidence="1">
    <location>
        <begin position="22"/>
        <end position="1615"/>
    </location>
</feature>
<evidence type="ECO:0000256" key="1">
    <source>
        <dbReference type="SAM" id="SignalP"/>
    </source>
</evidence>
<dbReference type="NCBIfam" id="NF038133">
    <property type="entry name" value="choice_anch_L"/>
    <property type="match status" value="1"/>
</dbReference>
<dbReference type="EMBL" id="JACGLT010000006">
    <property type="protein sequence ID" value="MBA6153023.1"/>
    <property type="molecule type" value="Genomic_DNA"/>
</dbReference>
<dbReference type="RefSeq" id="WP_182205327.1">
    <property type="nucleotide sequence ID" value="NZ_JACGLT010000006.1"/>
</dbReference>
<reference evidence="2 3" key="1">
    <citation type="submission" date="2020-07" db="EMBL/GenBank/DDBJ databases">
        <title>Bacterium isolated from marine sediment.</title>
        <authorList>
            <person name="Shang D."/>
        </authorList>
    </citation>
    <scope>NUCLEOTIDE SEQUENCE [LARGE SCALE GENOMIC DNA]</scope>
    <source>
        <strain evidence="2 3">F6074</strain>
    </source>
</reference>
<dbReference type="Pfam" id="PF13585">
    <property type="entry name" value="CHU_C"/>
    <property type="match status" value="1"/>
</dbReference>
<organism evidence="2 3">
    <name type="scientific">Gelidibacter maritimus</name>
    <dbReference type="NCBI Taxonomy" id="2761487"/>
    <lineage>
        <taxon>Bacteria</taxon>
        <taxon>Pseudomonadati</taxon>
        <taxon>Bacteroidota</taxon>
        <taxon>Flavobacteriia</taxon>
        <taxon>Flavobacteriales</taxon>
        <taxon>Flavobacteriaceae</taxon>
        <taxon>Gelidibacter</taxon>
    </lineage>
</organism>
<gene>
    <name evidence="2" type="ORF">H3Z82_09830</name>
</gene>
<evidence type="ECO:0000313" key="2">
    <source>
        <dbReference type="EMBL" id="MBA6153023.1"/>
    </source>
</evidence>
<dbReference type="NCBIfam" id="TIGR04131">
    <property type="entry name" value="Bac_Flav_CTERM"/>
    <property type="match status" value="1"/>
</dbReference>
<evidence type="ECO:0000313" key="3">
    <source>
        <dbReference type="Proteomes" id="UP000541857"/>
    </source>
</evidence>
<sequence length="1615" mass="177519">MLKKPFLTLILFLSFCNLIFAQQIATSNTLPLEALIQNTLGQGCVEISNISSRVNGSSDNLSSFGRFSKENSNFPFQNGLVLTTGDVLSAGNVLNTSPLNDGTRSWGTDPDLEAALGIDGTMNATSIEFDFISASNQIAFNYILASEEYLGTNPCLYSDGFAFLIKEAGSTSPYTNIALIPGTSTPVNTTTIRPEIVGYCPAENGTYFYDYNDGDTNYNGRTTVLTATANIKPNVAYRIKLIVADQKDPFYDSAVFIEGNSFNATVDLGPDISTCATSMLLNGSIDNSLATYRWFRNGTLIPGATNAMLTVNQSGNYKVRASVKLNNKTCELEDDITITLNAQQTLANIPDYSLCDDSSNNGLEVFDLHSRNNEVLKLLPPSNYNISYHYSQEEAEAGTNTILSPIQNTANPQDIFIRIQDVDNGCLTFSGVRLVVHPSPTITDPGPWTICDTDGTPDGVTEIDLRQMDSDLTNNDPNLFVSYHLNAIDANSGANPVQSPFTNSNPSHVFHVRVYDGNTDCFSTTTLDVTVVNPPRAAIDKPYLNACVDSGTGFETFDLTSIIDELLVNLSDIPENFYESEDDAEAGINPIANAANYQNIVSEFQIVYIKIVDGNTGCFNIVPIELHTDITITGLVRGDFNGCDDASEDGIVDFDLLAVESQLLNEYEGFKVTFYESQADQENGLNAIDKNLPFTVNSNTPPNPHIIYITVSVDNCDTFISINLIVNPPLIIPPLVPVTYCDTDQDGVANILLETFDAHVTHGINGANVRYFETEEDALNNEPSLDTHFYNTTNPQTIYARVTNTLTSCYDVTPLTIQIELPPAIIGHADIIQCDDDLDGYYVVDLTSKIPELVADTTGLTISFHNNYNLALSGEDPISNPENYNSPTQYIAVRVEDNVTGCVSIADLYVYINTRPIFIPISNFENCEAAGNPIADFYFYEKDEEILNGQSDKHVLYFETSEDAENRTNIIDKFAPYPNTSSPQTVYVRVEATTDADCYGTTSFDLEVGSLPAFNAPEDEFICDGLNNDEVVTFDLNTKISEISKNINEPIDITLYTSEADAKDLINPIKNLSNYTNSVNPQPIFARIENGTYCYALTKFSINVVQLPAVTTPTDIIDCDTDDDGTIVFDLTVVEIEVLDLRQDNIIVTYHESLEGAETDSEIISSPNKYKNTSINQTVYIKINNTVSNCFVNLPIKLKVNLPPAINDFKNYRICSNPEKYFDLNTINKTITSESNISVSYYSTQSDAIADENAISTDYTYTTTNDRIYARLENTKTGCISYYDFRLVVLPLPVANTPDDLEDCDDDFDGYLAFDLSEQTPTILNGQNPTNYEVSYHNSQSTANSGSNPLKDIYAAKDGQLIYARVTNLITGCFSTTQFSAIVHPRPVISITDQVLCIDNAPLVVNAETNNPSDTYLWSTGATTPEIDITTIGSYSLTITSSFGCQSTQEFQVIASEAASIDATETVDFSDPNNITITISGIGNYRYVLDDGPPQESNVFNNVTLGYHTITIIDLNGCAKTTKEVVVIDAPKFVTPNNDGYFDTWHISGIETLPGSVINIFDRYGKHITTLTSSSQGWDGTYNGHLMPSSDYWFVGKIKKNDNTFEVKGHFALKL</sequence>
<dbReference type="InterPro" id="IPR026341">
    <property type="entry name" value="T9SS_type_B"/>
</dbReference>
<accession>A0A7W2M5D0</accession>
<feature type="signal peptide" evidence="1">
    <location>
        <begin position="1"/>
        <end position="21"/>
    </location>
</feature>
<proteinExistence type="predicted"/>
<keyword evidence="1" id="KW-0732">Signal</keyword>